<evidence type="ECO:0000313" key="3">
    <source>
        <dbReference type="EMBL" id="MFC4071763.1"/>
    </source>
</evidence>
<name>A0ABV8J577_9ACTN</name>
<dbReference type="Proteomes" id="UP001595867">
    <property type="component" value="Unassembled WGS sequence"/>
</dbReference>
<keyword evidence="4" id="KW-1185">Reference proteome</keyword>
<feature type="signal peptide" evidence="2">
    <location>
        <begin position="1"/>
        <end position="22"/>
    </location>
</feature>
<evidence type="ECO:0000256" key="2">
    <source>
        <dbReference type="SAM" id="SignalP"/>
    </source>
</evidence>
<feature type="transmembrane region" description="Helical" evidence="1">
    <location>
        <begin position="32"/>
        <end position="57"/>
    </location>
</feature>
<gene>
    <name evidence="3" type="ORF">ACFO0C_43080</name>
</gene>
<evidence type="ECO:0000313" key="4">
    <source>
        <dbReference type="Proteomes" id="UP001595867"/>
    </source>
</evidence>
<sequence length="156" mass="15758">TAAAVTAAVVATAAVTAAAVTAAVVTAAAVTAAAVTAAVVATAAAVTAAVVATAAAVTAAVTRGRGSGVVGDTADGVGTRVCAGTLSLRRRRESDQRAAHHCHADGCDQTFVSPHVNLPGEKLIRAYFTTVQDRQSPLWKTGDVWRTKYPEVMFIQ</sequence>
<reference evidence="4" key="1">
    <citation type="journal article" date="2019" name="Int. J. Syst. Evol. Microbiol.">
        <title>The Global Catalogue of Microorganisms (GCM) 10K type strain sequencing project: providing services to taxonomists for standard genome sequencing and annotation.</title>
        <authorList>
            <consortium name="The Broad Institute Genomics Platform"/>
            <consortium name="The Broad Institute Genome Sequencing Center for Infectious Disease"/>
            <person name="Wu L."/>
            <person name="Ma J."/>
        </authorList>
    </citation>
    <scope>NUCLEOTIDE SEQUENCE [LARGE SCALE GENOMIC DNA]</scope>
    <source>
        <strain evidence="4">TBRC 5832</strain>
    </source>
</reference>
<keyword evidence="2" id="KW-0732">Signal</keyword>
<dbReference type="EMBL" id="JBHSBL010000028">
    <property type="protein sequence ID" value="MFC4071763.1"/>
    <property type="molecule type" value="Genomic_DNA"/>
</dbReference>
<dbReference type="RefSeq" id="WP_378072633.1">
    <property type="nucleotide sequence ID" value="NZ_JBHSBL010000028.1"/>
</dbReference>
<feature type="chain" id="PRO_5047067331" evidence="2">
    <location>
        <begin position="23"/>
        <end position="156"/>
    </location>
</feature>
<comment type="caution">
    <text evidence="3">The sequence shown here is derived from an EMBL/GenBank/DDBJ whole genome shotgun (WGS) entry which is preliminary data.</text>
</comment>
<protein>
    <submittedName>
        <fullName evidence="3">Uncharacterized protein</fullName>
    </submittedName>
</protein>
<proteinExistence type="predicted"/>
<organism evidence="3 4">
    <name type="scientific">Actinoplanes subglobosus</name>
    <dbReference type="NCBI Taxonomy" id="1547892"/>
    <lineage>
        <taxon>Bacteria</taxon>
        <taxon>Bacillati</taxon>
        <taxon>Actinomycetota</taxon>
        <taxon>Actinomycetes</taxon>
        <taxon>Micromonosporales</taxon>
        <taxon>Micromonosporaceae</taxon>
        <taxon>Actinoplanes</taxon>
    </lineage>
</organism>
<keyword evidence="1" id="KW-0472">Membrane</keyword>
<keyword evidence="1" id="KW-0812">Transmembrane</keyword>
<accession>A0ABV8J577</accession>
<evidence type="ECO:0000256" key="1">
    <source>
        <dbReference type="SAM" id="Phobius"/>
    </source>
</evidence>
<keyword evidence="1" id="KW-1133">Transmembrane helix</keyword>
<feature type="non-terminal residue" evidence="3">
    <location>
        <position position="1"/>
    </location>
</feature>